<name>A0A0D3IEG5_EMIH1</name>
<dbReference type="HOGENOM" id="CLU_000604_61_13_1"/>
<dbReference type="PaxDb" id="2903-EOD09650"/>
<reference evidence="2" key="1">
    <citation type="journal article" date="2013" name="Nature">
        <title>Pan genome of the phytoplankton Emiliania underpins its global distribution.</title>
        <authorList>
            <person name="Read B.A."/>
            <person name="Kegel J."/>
            <person name="Klute M.J."/>
            <person name="Kuo A."/>
            <person name="Lefebvre S.C."/>
            <person name="Maumus F."/>
            <person name="Mayer C."/>
            <person name="Miller J."/>
            <person name="Monier A."/>
            <person name="Salamov A."/>
            <person name="Young J."/>
            <person name="Aguilar M."/>
            <person name="Claverie J.M."/>
            <person name="Frickenhaus S."/>
            <person name="Gonzalez K."/>
            <person name="Herman E.K."/>
            <person name="Lin Y.C."/>
            <person name="Napier J."/>
            <person name="Ogata H."/>
            <person name="Sarno A.F."/>
            <person name="Shmutz J."/>
            <person name="Schroeder D."/>
            <person name="de Vargas C."/>
            <person name="Verret F."/>
            <person name="von Dassow P."/>
            <person name="Valentin K."/>
            <person name="Van de Peer Y."/>
            <person name="Wheeler G."/>
            <person name="Dacks J.B."/>
            <person name="Delwiche C.F."/>
            <person name="Dyhrman S.T."/>
            <person name="Glockner G."/>
            <person name="John U."/>
            <person name="Richards T."/>
            <person name="Worden A.Z."/>
            <person name="Zhang X."/>
            <person name="Grigoriev I.V."/>
            <person name="Allen A.E."/>
            <person name="Bidle K."/>
            <person name="Borodovsky M."/>
            <person name="Bowler C."/>
            <person name="Brownlee C."/>
            <person name="Cock J.M."/>
            <person name="Elias M."/>
            <person name="Gladyshev V.N."/>
            <person name="Groth M."/>
            <person name="Guda C."/>
            <person name="Hadaegh A."/>
            <person name="Iglesias-Rodriguez M.D."/>
            <person name="Jenkins J."/>
            <person name="Jones B.M."/>
            <person name="Lawson T."/>
            <person name="Leese F."/>
            <person name="Lindquist E."/>
            <person name="Lobanov A."/>
            <person name="Lomsadze A."/>
            <person name="Malik S.B."/>
            <person name="Marsh M.E."/>
            <person name="Mackinder L."/>
            <person name="Mock T."/>
            <person name="Mueller-Roeber B."/>
            <person name="Pagarete A."/>
            <person name="Parker M."/>
            <person name="Probert I."/>
            <person name="Quesneville H."/>
            <person name="Raines C."/>
            <person name="Rensing S.A."/>
            <person name="Riano-Pachon D.M."/>
            <person name="Richier S."/>
            <person name="Rokitta S."/>
            <person name="Shiraiwa Y."/>
            <person name="Soanes D.M."/>
            <person name="van der Giezen M."/>
            <person name="Wahlund T.M."/>
            <person name="Williams B."/>
            <person name="Wilson W."/>
            <person name="Wolfe G."/>
            <person name="Wurch L.L."/>
        </authorList>
    </citation>
    <scope>NUCLEOTIDE SEQUENCE</scope>
</reference>
<dbReference type="InterPro" id="IPR039421">
    <property type="entry name" value="Type_1_exporter"/>
</dbReference>
<dbReference type="Proteomes" id="UP000013827">
    <property type="component" value="Unassembled WGS sequence"/>
</dbReference>
<dbReference type="GO" id="GO:0015421">
    <property type="term" value="F:ABC-type oligopeptide transporter activity"/>
    <property type="evidence" value="ECO:0007669"/>
    <property type="project" value="TreeGrafter"/>
</dbReference>
<keyword evidence="2" id="KW-1185">Reference proteome</keyword>
<evidence type="ECO:0000313" key="1">
    <source>
        <dbReference type="EnsemblProtists" id="EOD09650"/>
    </source>
</evidence>
<protein>
    <recommendedName>
        <fullName evidence="3">ABC transporter</fullName>
    </recommendedName>
</protein>
<dbReference type="PANTHER" id="PTHR43394">
    <property type="entry name" value="ATP-DEPENDENT PERMEASE MDL1, MITOCHONDRIAL"/>
    <property type="match status" value="1"/>
</dbReference>
<accession>A0A0D3IEG5</accession>
<dbReference type="SUPFAM" id="SSF52540">
    <property type="entry name" value="P-loop containing nucleoside triphosphate hydrolases"/>
    <property type="match status" value="1"/>
</dbReference>
<reference evidence="1" key="2">
    <citation type="submission" date="2024-10" db="UniProtKB">
        <authorList>
            <consortium name="EnsemblProtists"/>
        </authorList>
    </citation>
    <scope>IDENTIFICATION</scope>
</reference>
<sequence length="62" mass="6620">MTVVVIAHRLSTIRNADRICVVKGGRVAEEGPHHELMARPTGVYAKLLSKQVALHSGSTGSL</sequence>
<dbReference type="OMA" id="CPIIMLA"/>
<dbReference type="EnsemblProtists" id="EOD09650">
    <property type="protein sequence ID" value="EOD09650"/>
    <property type="gene ID" value="EMIHUDRAFT_62132"/>
</dbReference>
<organism evidence="1 2">
    <name type="scientific">Emiliania huxleyi (strain CCMP1516)</name>
    <dbReference type="NCBI Taxonomy" id="280463"/>
    <lineage>
        <taxon>Eukaryota</taxon>
        <taxon>Haptista</taxon>
        <taxon>Haptophyta</taxon>
        <taxon>Prymnesiophyceae</taxon>
        <taxon>Isochrysidales</taxon>
        <taxon>Noelaerhabdaceae</taxon>
        <taxon>Emiliania</taxon>
    </lineage>
</organism>
<proteinExistence type="predicted"/>
<dbReference type="PANTHER" id="PTHR43394:SF1">
    <property type="entry name" value="ATP-BINDING CASSETTE SUB-FAMILY B MEMBER 10, MITOCHONDRIAL"/>
    <property type="match status" value="1"/>
</dbReference>
<evidence type="ECO:0008006" key="3">
    <source>
        <dbReference type="Google" id="ProtNLM"/>
    </source>
</evidence>
<dbReference type="GeneID" id="17255772"/>
<dbReference type="KEGG" id="ehx:EMIHUDRAFT_62132"/>
<evidence type="ECO:0000313" key="2">
    <source>
        <dbReference type="Proteomes" id="UP000013827"/>
    </source>
</evidence>
<dbReference type="STRING" id="2903.R1D4Z7"/>
<dbReference type="AlphaFoldDB" id="A0A0D3IEG5"/>
<dbReference type="eggNOG" id="KOG0058">
    <property type="taxonomic scope" value="Eukaryota"/>
</dbReference>
<dbReference type="RefSeq" id="XP_005762079.1">
    <property type="nucleotide sequence ID" value="XM_005762022.1"/>
</dbReference>
<dbReference type="Gene3D" id="3.40.50.300">
    <property type="entry name" value="P-loop containing nucleotide triphosphate hydrolases"/>
    <property type="match status" value="1"/>
</dbReference>
<dbReference type="InterPro" id="IPR027417">
    <property type="entry name" value="P-loop_NTPase"/>
</dbReference>